<accession>A0ABX1T2A5</accession>
<dbReference type="EMBL" id="JAAIIJ010000028">
    <property type="protein sequence ID" value="NMN02768.1"/>
    <property type="molecule type" value="Genomic_DNA"/>
</dbReference>
<reference evidence="1 2" key="1">
    <citation type="submission" date="2020-02" db="EMBL/GenBank/DDBJ databases">
        <title>Characterization of phylogenetic diversity of novel bifidobacterial species isolated in Czech ZOOs.</title>
        <authorList>
            <person name="Lugli G.A."/>
            <person name="Vera N.B."/>
            <person name="Ventura M."/>
        </authorList>
    </citation>
    <scope>NUCLEOTIDE SEQUENCE [LARGE SCALE GENOMIC DNA]</scope>
    <source>
        <strain evidence="1 2">DSM 109963</strain>
    </source>
</reference>
<comment type="caution">
    <text evidence="1">The sequence shown here is derived from an EMBL/GenBank/DDBJ whole genome shotgun (WGS) entry which is preliminary data.</text>
</comment>
<keyword evidence="2" id="KW-1185">Reference proteome</keyword>
<gene>
    <name evidence="1" type="ORF">G1C94_1390</name>
</gene>
<organism evidence="1 2">
    <name type="scientific">Bifidobacterium panos</name>
    <dbReference type="NCBI Taxonomy" id="2675321"/>
    <lineage>
        <taxon>Bacteria</taxon>
        <taxon>Bacillati</taxon>
        <taxon>Actinomycetota</taxon>
        <taxon>Actinomycetes</taxon>
        <taxon>Bifidobacteriales</taxon>
        <taxon>Bifidobacteriaceae</taxon>
        <taxon>Bifidobacterium</taxon>
    </lineage>
</organism>
<dbReference type="Proteomes" id="UP000553756">
    <property type="component" value="Unassembled WGS sequence"/>
</dbReference>
<dbReference type="RefSeq" id="WP_172146986.1">
    <property type="nucleotide sequence ID" value="NZ_JAAIIJ010000028.1"/>
</dbReference>
<evidence type="ECO:0000313" key="1">
    <source>
        <dbReference type="EMBL" id="NMN02768.1"/>
    </source>
</evidence>
<evidence type="ECO:0000313" key="2">
    <source>
        <dbReference type="Proteomes" id="UP000553756"/>
    </source>
</evidence>
<sequence length="47" mass="4801">MSKHGAVGASARPHCNTVHDIAVTSNDGVHVTIALDGVEVLHVTVGQ</sequence>
<name>A0ABX1T2A5_9BIFI</name>
<proteinExistence type="predicted"/>
<protein>
    <submittedName>
        <fullName evidence="1">Uncharacterized protein</fullName>
    </submittedName>
</protein>